<dbReference type="AlphaFoldDB" id="A0AAV1QYA7"/>
<dbReference type="EMBL" id="CAWUPB010000816">
    <property type="protein sequence ID" value="CAK7324996.1"/>
    <property type="molecule type" value="Genomic_DNA"/>
</dbReference>
<evidence type="ECO:0000313" key="1">
    <source>
        <dbReference type="EMBL" id="CAK7324996.1"/>
    </source>
</evidence>
<name>A0AAV1QYA7_9ROSI</name>
<dbReference type="Proteomes" id="UP001314170">
    <property type="component" value="Unassembled WGS sequence"/>
</dbReference>
<proteinExistence type="predicted"/>
<keyword evidence="2" id="KW-1185">Reference proteome</keyword>
<reference evidence="1 2" key="1">
    <citation type="submission" date="2024-01" db="EMBL/GenBank/DDBJ databases">
        <authorList>
            <person name="Waweru B."/>
        </authorList>
    </citation>
    <scope>NUCLEOTIDE SEQUENCE [LARGE SCALE GENOMIC DNA]</scope>
</reference>
<accession>A0AAV1QYA7</accession>
<gene>
    <name evidence="1" type="ORF">DCAF_LOCUS2667</name>
</gene>
<evidence type="ECO:0000313" key="2">
    <source>
        <dbReference type="Proteomes" id="UP001314170"/>
    </source>
</evidence>
<protein>
    <submittedName>
        <fullName evidence="1">Uncharacterized protein</fullName>
    </submittedName>
</protein>
<organism evidence="1 2">
    <name type="scientific">Dovyalis caffra</name>
    <dbReference type="NCBI Taxonomy" id="77055"/>
    <lineage>
        <taxon>Eukaryota</taxon>
        <taxon>Viridiplantae</taxon>
        <taxon>Streptophyta</taxon>
        <taxon>Embryophyta</taxon>
        <taxon>Tracheophyta</taxon>
        <taxon>Spermatophyta</taxon>
        <taxon>Magnoliopsida</taxon>
        <taxon>eudicotyledons</taxon>
        <taxon>Gunneridae</taxon>
        <taxon>Pentapetalae</taxon>
        <taxon>rosids</taxon>
        <taxon>fabids</taxon>
        <taxon>Malpighiales</taxon>
        <taxon>Salicaceae</taxon>
        <taxon>Flacourtieae</taxon>
        <taxon>Dovyalis</taxon>
    </lineage>
</organism>
<sequence>MQNEEKARLSCRVYNLREMLKHAFREVVFIGNLDKKYACTHHRLPHQLPPLYFRCTVHYCVSLLLQQVQKLEDEECDSSNLAGCNQIN</sequence>
<comment type="caution">
    <text evidence="1">The sequence shown here is derived from an EMBL/GenBank/DDBJ whole genome shotgun (WGS) entry which is preliminary data.</text>
</comment>